<dbReference type="GO" id="GO:0019867">
    <property type="term" value="C:outer membrane"/>
    <property type="evidence" value="ECO:0007669"/>
    <property type="project" value="InterPro"/>
</dbReference>
<sequence>MNLRPSLRPVLAGLLALGVSACVTQPPPECPPAPAPVTPPAPPPPAPVSPPTVQPPHYEQATWSALPGWHADTQEAAWPALLNSCRALADQPRWTAVCAAARALGERPSRAAIRAYFEAQFTPWQIVNGDGSRTGLVTGYYEPLIRGSLKRTARSAWPIYGVPDDLITVDLAAIYPELKHMRLRGRLEGNRLVPYWTRAELAAQGAQNRAPIIAWADDPIELFFLQVQGSGRIALPDGGFLRIGYADHNGHPYKSIGRWLIAQGELSASQASMQGIQRWARAHPARLRELLDQNPAFVFFRTLPDSDAGPLGALGVPLVAERSIAVDRAAVPLGAPVFLATTAPNSTHPLRRLVMAQDTGGAITGGVRADYYWGFGDAAGAQAGRMRQKGEMWVLLPNGWAP</sequence>
<keyword evidence="10" id="KW-1185">Reference proteome</keyword>
<evidence type="ECO:0000256" key="3">
    <source>
        <dbReference type="ARBA" id="ARBA00023239"/>
    </source>
</evidence>
<gene>
    <name evidence="9" type="ORF">G3580_15230</name>
</gene>
<evidence type="ECO:0000259" key="8">
    <source>
        <dbReference type="SMART" id="SM00925"/>
    </source>
</evidence>
<name>A0A6C1B7R4_9RHOO</name>
<dbReference type="PANTHER" id="PTHR30124:SF0">
    <property type="entry name" value="MEMBRANE-BOUND LYTIC MUREIN TRANSGLYCOSYLASE A"/>
    <property type="match status" value="1"/>
</dbReference>
<evidence type="ECO:0000313" key="9">
    <source>
        <dbReference type="EMBL" id="QID18855.1"/>
    </source>
</evidence>
<dbReference type="EC" id="4.2.2.n1" evidence="2"/>
<evidence type="ECO:0000256" key="7">
    <source>
        <dbReference type="SAM" id="SignalP"/>
    </source>
</evidence>
<dbReference type="InterPro" id="IPR026044">
    <property type="entry name" value="MltA"/>
</dbReference>
<dbReference type="Pfam" id="PF03562">
    <property type="entry name" value="MltA"/>
    <property type="match status" value="1"/>
</dbReference>
<keyword evidence="3" id="KW-0456">Lyase</keyword>
<feature type="signal peptide" evidence="7">
    <location>
        <begin position="1"/>
        <end position="21"/>
    </location>
</feature>
<dbReference type="PIRSF" id="PIRSF019422">
    <property type="entry name" value="MltA"/>
    <property type="match status" value="1"/>
</dbReference>
<dbReference type="GO" id="GO:0009254">
    <property type="term" value="P:peptidoglycan turnover"/>
    <property type="evidence" value="ECO:0007669"/>
    <property type="project" value="InterPro"/>
</dbReference>
<dbReference type="AlphaFoldDB" id="A0A6C1B7R4"/>
<dbReference type="SMART" id="SM00925">
    <property type="entry name" value="MltA"/>
    <property type="match status" value="1"/>
</dbReference>
<evidence type="ECO:0000313" key="10">
    <source>
        <dbReference type="Proteomes" id="UP000501991"/>
    </source>
</evidence>
<evidence type="ECO:0000256" key="2">
    <source>
        <dbReference type="ARBA" id="ARBA00012587"/>
    </source>
</evidence>
<proteinExistence type="predicted"/>
<evidence type="ECO:0000256" key="4">
    <source>
        <dbReference type="ARBA" id="ARBA00023316"/>
    </source>
</evidence>
<feature type="domain" description="Lytic transglycosylase MltA" evidence="8">
    <location>
        <begin position="144"/>
        <end position="301"/>
    </location>
</feature>
<dbReference type="RefSeq" id="WP_173766917.1">
    <property type="nucleotide sequence ID" value="NZ_CP048836.1"/>
</dbReference>
<dbReference type="InterPro" id="IPR036908">
    <property type="entry name" value="RlpA-like_sf"/>
</dbReference>
<dbReference type="Gene3D" id="2.40.40.10">
    <property type="entry name" value="RlpA-like domain"/>
    <property type="match status" value="1"/>
</dbReference>
<dbReference type="InterPro" id="IPR005300">
    <property type="entry name" value="MltA_B"/>
</dbReference>
<reference evidence="9 10" key="1">
    <citation type="submission" date="2020-02" db="EMBL/GenBank/DDBJ databases">
        <title>Nitrogenibacter mangrovi gen. nov., sp. nov. isolated from mangrove sediment, a denitrifying betaproteobacterium.</title>
        <authorList>
            <person name="Liao H."/>
            <person name="Tian Y."/>
        </authorList>
    </citation>
    <scope>NUCLEOTIDE SEQUENCE [LARGE SCALE GENOMIC DNA]</scope>
    <source>
        <strain evidence="9 10">M9-3-2</strain>
    </source>
</reference>
<dbReference type="Proteomes" id="UP000501991">
    <property type="component" value="Chromosome"/>
</dbReference>
<keyword evidence="7" id="KW-0732">Signal</keyword>
<dbReference type="SUPFAM" id="SSF50685">
    <property type="entry name" value="Barwin-like endoglucanases"/>
    <property type="match status" value="1"/>
</dbReference>
<dbReference type="CDD" id="cd14485">
    <property type="entry name" value="mltA_like_LT_A"/>
    <property type="match status" value="1"/>
</dbReference>
<evidence type="ECO:0000256" key="6">
    <source>
        <dbReference type="SAM" id="MobiDB-lite"/>
    </source>
</evidence>
<evidence type="ECO:0000256" key="5">
    <source>
        <dbReference type="ARBA" id="ARBA00030918"/>
    </source>
</evidence>
<feature type="compositionally biased region" description="Pro residues" evidence="6">
    <location>
        <begin position="29"/>
        <end position="54"/>
    </location>
</feature>
<dbReference type="GO" id="GO:0008933">
    <property type="term" value="F:peptidoglycan lytic transglycosylase activity"/>
    <property type="evidence" value="ECO:0007669"/>
    <property type="project" value="TreeGrafter"/>
</dbReference>
<dbReference type="Gene3D" id="2.40.240.50">
    <property type="entry name" value="Barwin-like endoglucanases"/>
    <property type="match status" value="1"/>
</dbReference>
<feature type="chain" id="PRO_5025403570" description="peptidoglycan lytic exotransglycosylase" evidence="7">
    <location>
        <begin position="22"/>
        <end position="402"/>
    </location>
</feature>
<organism evidence="9 10">
    <name type="scientific">Nitrogeniibacter mangrovi</name>
    <dbReference type="NCBI Taxonomy" id="2016596"/>
    <lineage>
        <taxon>Bacteria</taxon>
        <taxon>Pseudomonadati</taxon>
        <taxon>Pseudomonadota</taxon>
        <taxon>Betaproteobacteria</taxon>
        <taxon>Rhodocyclales</taxon>
        <taxon>Zoogloeaceae</taxon>
        <taxon>Nitrogeniibacter</taxon>
    </lineage>
</organism>
<dbReference type="GO" id="GO:0071555">
    <property type="term" value="P:cell wall organization"/>
    <property type="evidence" value="ECO:0007669"/>
    <property type="project" value="UniProtKB-KW"/>
</dbReference>
<dbReference type="PANTHER" id="PTHR30124">
    <property type="entry name" value="MEMBRANE-BOUND LYTIC MUREIN TRANSGLYCOSYLASE A"/>
    <property type="match status" value="1"/>
</dbReference>
<feature type="region of interest" description="Disordered" evidence="6">
    <location>
        <begin position="29"/>
        <end position="57"/>
    </location>
</feature>
<dbReference type="GO" id="GO:0009253">
    <property type="term" value="P:peptidoglycan catabolic process"/>
    <property type="evidence" value="ECO:0007669"/>
    <property type="project" value="TreeGrafter"/>
</dbReference>
<dbReference type="CDD" id="cd14668">
    <property type="entry name" value="mlta_B"/>
    <property type="match status" value="1"/>
</dbReference>
<protein>
    <recommendedName>
        <fullName evidence="2">peptidoglycan lytic exotransglycosylase</fullName>
        <ecNumber evidence="2">4.2.2.n1</ecNumber>
    </recommendedName>
    <alternativeName>
        <fullName evidence="5">Murein hydrolase A</fullName>
    </alternativeName>
</protein>
<dbReference type="EMBL" id="CP048836">
    <property type="protein sequence ID" value="QID18855.1"/>
    <property type="molecule type" value="Genomic_DNA"/>
</dbReference>
<dbReference type="KEGG" id="azq:G3580_15230"/>
<dbReference type="InterPro" id="IPR010611">
    <property type="entry name" value="3D_dom"/>
</dbReference>
<evidence type="ECO:0000256" key="1">
    <source>
        <dbReference type="ARBA" id="ARBA00001420"/>
    </source>
</evidence>
<dbReference type="PROSITE" id="PS51257">
    <property type="entry name" value="PROKAR_LIPOPROTEIN"/>
    <property type="match status" value="1"/>
</dbReference>
<keyword evidence="4" id="KW-0961">Cell wall biogenesis/degradation</keyword>
<dbReference type="GO" id="GO:0004553">
    <property type="term" value="F:hydrolase activity, hydrolyzing O-glycosyl compounds"/>
    <property type="evidence" value="ECO:0007669"/>
    <property type="project" value="InterPro"/>
</dbReference>
<comment type="catalytic activity">
    <reaction evidence="1">
        <text>Exolytic cleavage of the (1-&gt;4)-beta-glycosidic linkage between N-acetylmuramic acid (MurNAc) and N-acetylglucosamine (GlcNAc) residues in peptidoglycan, from either the reducing or the non-reducing ends of the peptidoglycan chains, with concomitant formation of a 1,6-anhydrobond in the MurNAc residue.</text>
        <dbReference type="EC" id="4.2.2.n1"/>
    </reaction>
</comment>
<dbReference type="Pfam" id="PF06725">
    <property type="entry name" value="3D"/>
    <property type="match status" value="1"/>
</dbReference>
<accession>A0A6C1B7R4</accession>